<dbReference type="PANTHER" id="PTHR24126:SF14">
    <property type="entry name" value="ANK_REP_REGION DOMAIN-CONTAINING PROTEIN"/>
    <property type="match status" value="1"/>
</dbReference>
<dbReference type="Pfam" id="PF12796">
    <property type="entry name" value="Ank_2"/>
    <property type="match status" value="1"/>
</dbReference>
<dbReference type="Proteomes" id="UP000649617">
    <property type="component" value="Unassembled WGS sequence"/>
</dbReference>
<name>A0A812TZZ6_SYMPI</name>
<protein>
    <submittedName>
        <fullName evidence="4">ANKRD29 protein</fullName>
    </submittedName>
</protein>
<dbReference type="Gene3D" id="1.25.40.20">
    <property type="entry name" value="Ankyrin repeat-containing domain"/>
    <property type="match status" value="1"/>
</dbReference>
<organism evidence="4 5">
    <name type="scientific">Symbiodinium pilosum</name>
    <name type="common">Dinoflagellate</name>
    <dbReference type="NCBI Taxonomy" id="2952"/>
    <lineage>
        <taxon>Eukaryota</taxon>
        <taxon>Sar</taxon>
        <taxon>Alveolata</taxon>
        <taxon>Dinophyceae</taxon>
        <taxon>Suessiales</taxon>
        <taxon>Symbiodiniaceae</taxon>
        <taxon>Symbiodinium</taxon>
    </lineage>
</organism>
<dbReference type="EMBL" id="CAJNIZ010034969">
    <property type="protein sequence ID" value="CAE7556626.1"/>
    <property type="molecule type" value="Genomic_DNA"/>
</dbReference>
<evidence type="ECO:0000256" key="3">
    <source>
        <dbReference type="PROSITE-ProRule" id="PRU00023"/>
    </source>
</evidence>
<feature type="repeat" description="ANK" evidence="3">
    <location>
        <begin position="93"/>
        <end position="125"/>
    </location>
</feature>
<dbReference type="OrthoDB" id="444322at2759"/>
<feature type="non-terminal residue" evidence="4">
    <location>
        <position position="180"/>
    </location>
</feature>
<keyword evidence="1" id="KW-0677">Repeat</keyword>
<keyword evidence="5" id="KW-1185">Reference proteome</keyword>
<dbReference type="InterPro" id="IPR002110">
    <property type="entry name" value="Ankyrin_rpt"/>
</dbReference>
<dbReference type="PROSITE" id="PS50297">
    <property type="entry name" value="ANK_REP_REGION"/>
    <property type="match status" value="3"/>
</dbReference>
<keyword evidence="2 3" id="KW-0040">ANK repeat</keyword>
<feature type="repeat" description="ANK" evidence="3">
    <location>
        <begin position="14"/>
        <end position="36"/>
    </location>
</feature>
<gene>
    <name evidence="4" type="primary">ANKRD29</name>
    <name evidence="4" type="ORF">SPIL2461_LOCUS14827</name>
</gene>
<dbReference type="PROSITE" id="PS50088">
    <property type="entry name" value="ANK_REPEAT"/>
    <property type="match status" value="3"/>
</dbReference>
<dbReference type="AlphaFoldDB" id="A0A812TZZ6"/>
<evidence type="ECO:0000256" key="2">
    <source>
        <dbReference type="ARBA" id="ARBA00023043"/>
    </source>
</evidence>
<evidence type="ECO:0000256" key="1">
    <source>
        <dbReference type="ARBA" id="ARBA00022737"/>
    </source>
</evidence>
<comment type="caution">
    <text evidence="4">The sequence shown here is derived from an EMBL/GenBank/DDBJ whole genome shotgun (WGS) entry which is preliminary data.</text>
</comment>
<dbReference type="Pfam" id="PF13637">
    <property type="entry name" value="Ank_4"/>
    <property type="match status" value="1"/>
</dbReference>
<dbReference type="PANTHER" id="PTHR24126">
    <property type="entry name" value="ANKYRIN REPEAT, PH AND SEC7 DOMAIN CONTAINING PROTEIN SECG-RELATED"/>
    <property type="match status" value="1"/>
</dbReference>
<dbReference type="InterPro" id="IPR036770">
    <property type="entry name" value="Ankyrin_rpt-contain_sf"/>
</dbReference>
<evidence type="ECO:0000313" key="4">
    <source>
        <dbReference type="EMBL" id="CAE7556626.1"/>
    </source>
</evidence>
<evidence type="ECO:0000313" key="5">
    <source>
        <dbReference type="Proteomes" id="UP000649617"/>
    </source>
</evidence>
<accession>A0A812TZZ6</accession>
<proteinExistence type="predicted"/>
<dbReference type="SMART" id="SM00248">
    <property type="entry name" value="ANK"/>
    <property type="match status" value="3"/>
</dbReference>
<reference evidence="4" key="1">
    <citation type="submission" date="2021-02" db="EMBL/GenBank/DDBJ databases">
        <authorList>
            <person name="Dougan E. K."/>
            <person name="Rhodes N."/>
            <person name="Thang M."/>
            <person name="Chan C."/>
        </authorList>
    </citation>
    <scope>NUCLEOTIDE SEQUENCE</scope>
</reference>
<dbReference type="SUPFAM" id="SSF48403">
    <property type="entry name" value="Ankyrin repeat"/>
    <property type="match status" value="1"/>
</dbReference>
<sequence>MKALVWYGSDATLSGVSPVYIAAQNGDLEALKYLLQEAPEEHGSRAKQASAPEDRHGREMLSQKIRQLLDKPVVKVLWREIGEDVGPNRAKRGGTTPLYIACQNGHFSMVQMLIELRAEVNKSLQTLETPLFIACQGGFLEEVRVLVEAKAKVNEAKQGGASPLYVACQKGHVEVVRYLL</sequence>
<feature type="repeat" description="ANK" evidence="3">
    <location>
        <begin position="159"/>
        <end position="180"/>
    </location>
</feature>